<dbReference type="RefSeq" id="WP_038405895.1">
    <property type="nucleotide sequence ID" value="NZ_CP008706.1"/>
</dbReference>
<protein>
    <submittedName>
        <fullName evidence="3">Uncharacterized protein</fullName>
    </submittedName>
</protein>
<name>A0A0D5YII5_ACIBA</name>
<reference evidence="4" key="2">
    <citation type="submission" date="2015-03" db="EMBL/GenBank/DDBJ databases">
        <authorList>
            <person name="Gallagher L.A."/>
            <person name="Hayden H.S."/>
            <person name="Weiss E.J."/>
            <person name="Hager K.R."/>
            <person name="Ramage E."/>
            <person name="Radey M.R."/>
            <person name="Bydalek R."/>
            <person name="Manoil C."/>
            <person name="Miller S.I."/>
            <person name="Brittnacher M.J."/>
        </authorList>
    </citation>
    <scope>NUCLEOTIDE SEQUENCE [LARGE SCALE GENOMIC DNA]</scope>
    <source>
        <strain evidence="4">AB5075-UW</strain>
    </source>
</reference>
<evidence type="ECO:0000256" key="2">
    <source>
        <dbReference type="SAM" id="SignalP"/>
    </source>
</evidence>
<feature type="compositionally biased region" description="Polar residues" evidence="1">
    <location>
        <begin position="18"/>
        <end position="42"/>
    </location>
</feature>
<gene>
    <name evidence="3" type="ORF">ABUW_1983</name>
</gene>
<evidence type="ECO:0000313" key="3">
    <source>
        <dbReference type="EMBL" id="AKA31713.1"/>
    </source>
</evidence>
<evidence type="ECO:0000313" key="4">
    <source>
        <dbReference type="Proteomes" id="UP000032746"/>
    </source>
</evidence>
<feature type="signal peptide" evidence="2">
    <location>
        <begin position="1"/>
        <end position="17"/>
    </location>
</feature>
<organism evidence="3 4">
    <name type="scientific">Acinetobacter baumannii</name>
    <dbReference type="NCBI Taxonomy" id="470"/>
    <lineage>
        <taxon>Bacteria</taxon>
        <taxon>Pseudomonadati</taxon>
        <taxon>Pseudomonadota</taxon>
        <taxon>Gammaproteobacteria</taxon>
        <taxon>Moraxellales</taxon>
        <taxon>Moraxellaceae</taxon>
        <taxon>Acinetobacter</taxon>
        <taxon>Acinetobacter calcoaceticus/baumannii complex</taxon>
    </lineage>
</organism>
<evidence type="ECO:0000256" key="1">
    <source>
        <dbReference type="SAM" id="MobiDB-lite"/>
    </source>
</evidence>
<feature type="region of interest" description="Disordered" evidence="1">
    <location>
        <begin position="18"/>
        <end position="44"/>
    </location>
</feature>
<dbReference type="KEGG" id="abk:LX00_09215"/>
<reference evidence="3 4" key="1">
    <citation type="journal article" date="2015" name="J. Bacteriol.">
        <title>Resources for Genetic and Genomic Analysis of Emerging Pathogen Acinetobacter baumannii.</title>
        <authorList>
            <person name="Gallagher L.A."/>
            <person name="Ramage E."/>
            <person name="Weiss E.J."/>
            <person name="Radey M."/>
            <person name="Hayden H.S."/>
            <person name="Held K.G."/>
            <person name="Huse H.K."/>
            <person name="Zurawski D.V."/>
            <person name="Brittnacher M.J."/>
            <person name="Manoil C."/>
        </authorList>
    </citation>
    <scope>NUCLEOTIDE SEQUENCE [LARGE SCALE GENOMIC DNA]</scope>
    <source>
        <strain evidence="3 4">AB5075-UW</strain>
    </source>
</reference>
<dbReference type="Proteomes" id="UP000032746">
    <property type="component" value="Chromosome"/>
</dbReference>
<feature type="chain" id="PRO_5043971625" evidence="2">
    <location>
        <begin position="18"/>
        <end position="85"/>
    </location>
</feature>
<dbReference type="AlphaFoldDB" id="A0A0D5YII5"/>
<proteinExistence type="predicted"/>
<dbReference type="EMBL" id="CP008706">
    <property type="protein sequence ID" value="AKA31713.1"/>
    <property type="molecule type" value="Genomic_DNA"/>
</dbReference>
<sequence>MKKIIFILAALSTMAFANDQSNPSQKNSNATGQDQQSRQQKAIQEGIDFADKTKKEVVNKEEFKDGEAYAKEMCKQYPIQCNIKK</sequence>
<keyword evidence="2" id="KW-0732">Signal</keyword>
<dbReference type="PATRIC" id="fig|470.1345.peg.1938"/>
<accession>A0A0D5YII5</accession>